<evidence type="ECO:0000313" key="2">
    <source>
        <dbReference type="EMBL" id="KAK1620183.1"/>
    </source>
</evidence>
<dbReference type="Gene3D" id="1.20.1300.20">
    <property type="entry name" value="Peptidase C65 Otubain, subdomain 2"/>
    <property type="match status" value="1"/>
</dbReference>
<reference evidence="2" key="1">
    <citation type="submission" date="2023-07" db="EMBL/GenBank/DDBJ databases">
        <title>A chromosome-level genome assembly of Lolium multiflorum.</title>
        <authorList>
            <person name="Chen Y."/>
            <person name="Copetti D."/>
            <person name="Kolliker R."/>
            <person name="Studer B."/>
        </authorList>
    </citation>
    <scope>NUCLEOTIDE SEQUENCE</scope>
    <source>
        <strain evidence="2">02402/16</strain>
        <tissue evidence="2">Leaf</tissue>
    </source>
</reference>
<dbReference type="EMBL" id="JAUUTY010000006">
    <property type="protein sequence ID" value="KAK1620183.1"/>
    <property type="molecule type" value="Genomic_DNA"/>
</dbReference>
<feature type="region of interest" description="Disordered" evidence="1">
    <location>
        <begin position="1"/>
        <end position="166"/>
    </location>
</feature>
<evidence type="ECO:0000256" key="1">
    <source>
        <dbReference type="SAM" id="MobiDB-lite"/>
    </source>
</evidence>
<dbReference type="GO" id="GO:0043130">
    <property type="term" value="F:ubiquitin binding"/>
    <property type="evidence" value="ECO:0007669"/>
    <property type="project" value="TreeGrafter"/>
</dbReference>
<feature type="compositionally biased region" description="Low complexity" evidence="1">
    <location>
        <begin position="63"/>
        <end position="72"/>
    </location>
</feature>
<evidence type="ECO:0000313" key="3">
    <source>
        <dbReference type="Proteomes" id="UP001231189"/>
    </source>
</evidence>
<dbReference type="GO" id="GO:0004843">
    <property type="term" value="F:cysteine-type deubiquitinase activity"/>
    <property type="evidence" value="ECO:0007669"/>
    <property type="project" value="TreeGrafter"/>
</dbReference>
<protein>
    <recommendedName>
        <fullName evidence="4">Ubiquitinyl hydrolase 1</fullName>
    </recommendedName>
</protein>
<name>A0AAD8REK4_LOLMU</name>
<dbReference type="SUPFAM" id="SSF54001">
    <property type="entry name" value="Cysteine proteinases"/>
    <property type="match status" value="1"/>
</dbReference>
<sequence>MATGPGKDQDDPVHVNQQHQSKDSKTAFTTGAPRAGPAEFASPPPPSGVEQSGEGRIPGIDGSGSAAAAVNGKGKKVAPLSPPSSSRGSRDSTSSADAAERTNASSRLPSSAHLERVDEQPGEGTSPGADRKGEKAAVLTQASCSRDSERSDFSTSTTSSSADAEAAEVVSRKADEKQVICPPATEEKFLKQFTSRCNLKLSEDISENGYDDNCFNSKRKLGNKIPLMVFAEQYNDNTTFMQKFEILHEKYHFVRLADGDGSCFYRSFIFSYLEKAVAIPDKDVRTNEAIRLRERIENAMHSCLRGLHRMTDAQFERAFSGSESVMTLIEDGLSAEELHERELADSITSKILPLLRTLAEIELCAKESYYKWFLTDHVSIFELCADEVRPDVGEASHLTIVALVPRINTATPHK</sequence>
<dbReference type="InterPro" id="IPR042467">
    <property type="entry name" value="Peptidase_C65_otubain_sub2"/>
</dbReference>
<feature type="compositionally biased region" description="Low complexity" evidence="1">
    <location>
        <begin position="153"/>
        <end position="166"/>
    </location>
</feature>
<proteinExistence type="predicted"/>
<gene>
    <name evidence="2" type="ORF">QYE76_025700</name>
</gene>
<dbReference type="InterPro" id="IPR019400">
    <property type="entry name" value="Peptidase_C65_otubain"/>
</dbReference>
<dbReference type="PANTHER" id="PTHR12931:SF15">
    <property type="entry name" value="UBIQUITIN THIOESTERASE OTUBAIN-LIKE"/>
    <property type="match status" value="1"/>
</dbReference>
<dbReference type="GO" id="GO:0005634">
    <property type="term" value="C:nucleus"/>
    <property type="evidence" value="ECO:0007669"/>
    <property type="project" value="TreeGrafter"/>
</dbReference>
<dbReference type="GO" id="GO:0071108">
    <property type="term" value="P:protein K48-linked deubiquitination"/>
    <property type="evidence" value="ECO:0007669"/>
    <property type="project" value="TreeGrafter"/>
</dbReference>
<organism evidence="2 3">
    <name type="scientific">Lolium multiflorum</name>
    <name type="common">Italian ryegrass</name>
    <name type="synonym">Lolium perenne subsp. multiflorum</name>
    <dbReference type="NCBI Taxonomy" id="4521"/>
    <lineage>
        <taxon>Eukaryota</taxon>
        <taxon>Viridiplantae</taxon>
        <taxon>Streptophyta</taxon>
        <taxon>Embryophyta</taxon>
        <taxon>Tracheophyta</taxon>
        <taxon>Spermatophyta</taxon>
        <taxon>Magnoliopsida</taxon>
        <taxon>Liliopsida</taxon>
        <taxon>Poales</taxon>
        <taxon>Poaceae</taxon>
        <taxon>BOP clade</taxon>
        <taxon>Pooideae</taxon>
        <taxon>Poodae</taxon>
        <taxon>Poeae</taxon>
        <taxon>Poeae Chloroplast Group 2 (Poeae type)</taxon>
        <taxon>Loliodinae</taxon>
        <taxon>Loliinae</taxon>
        <taxon>Lolium</taxon>
    </lineage>
</organism>
<dbReference type="PANTHER" id="PTHR12931">
    <property type="entry name" value="UBIQUITIN THIOLESTERASE PROTEIN OTUB"/>
    <property type="match status" value="1"/>
</dbReference>
<accession>A0AAD8REK4</accession>
<dbReference type="Proteomes" id="UP001231189">
    <property type="component" value="Unassembled WGS sequence"/>
</dbReference>
<dbReference type="Pfam" id="PF10275">
    <property type="entry name" value="Peptidase_C65"/>
    <property type="match status" value="1"/>
</dbReference>
<evidence type="ECO:0008006" key="4">
    <source>
        <dbReference type="Google" id="ProtNLM"/>
    </source>
</evidence>
<dbReference type="InterPro" id="IPR038765">
    <property type="entry name" value="Papain-like_cys_pep_sf"/>
</dbReference>
<keyword evidence="3" id="KW-1185">Reference proteome</keyword>
<feature type="compositionally biased region" description="Low complexity" evidence="1">
    <location>
        <begin position="83"/>
        <end position="97"/>
    </location>
</feature>
<dbReference type="AlphaFoldDB" id="A0AAD8REK4"/>
<comment type="caution">
    <text evidence="2">The sequence shown here is derived from an EMBL/GenBank/DDBJ whole genome shotgun (WGS) entry which is preliminary data.</text>
</comment>
<dbReference type="CDD" id="cd22749">
    <property type="entry name" value="Otubain_C65"/>
    <property type="match status" value="1"/>
</dbReference>